<dbReference type="InterPro" id="IPR036388">
    <property type="entry name" value="WH-like_DNA-bd_sf"/>
</dbReference>
<evidence type="ECO:0000313" key="4">
    <source>
        <dbReference type="EMBL" id="PIU75387.1"/>
    </source>
</evidence>
<dbReference type="Pfam" id="PF17782">
    <property type="entry name" value="WHD_DprA"/>
    <property type="match status" value="1"/>
</dbReference>
<reference evidence="5" key="1">
    <citation type="submission" date="2017-09" db="EMBL/GenBank/DDBJ databases">
        <title>Depth-based differentiation of microbial function through sediment-hosted aquifers and enrichment of novel symbionts in the deep terrestrial subsurface.</title>
        <authorList>
            <person name="Probst A.J."/>
            <person name="Ladd B."/>
            <person name="Jarett J.K."/>
            <person name="Geller-Mcgrath D.E."/>
            <person name="Sieber C.M.K."/>
            <person name="Emerson J.B."/>
            <person name="Anantharaman K."/>
            <person name="Thomas B.C."/>
            <person name="Malmstrom R."/>
            <person name="Stieglmeier M."/>
            <person name="Klingl A."/>
            <person name="Woyke T."/>
            <person name="Ryan C.M."/>
            <person name="Banfield J.F."/>
        </authorList>
    </citation>
    <scope>NUCLEOTIDE SEQUENCE [LARGE SCALE GENOMIC DNA]</scope>
</reference>
<dbReference type="EMBL" id="PEVY01000023">
    <property type="protein sequence ID" value="PIU75387.1"/>
    <property type="molecule type" value="Genomic_DNA"/>
</dbReference>
<feature type="domain" description="DprA winged helix" evidence="3">
    <location>
        <begin position="311"/>
        <end position="362"/>
    </location>
</feature>
<dbReference type="SUPFAM" id="SSF102405">
    <property type="entry name" value="MCP/YpsA-like"/>
    <property type="match status" value="1"/>
</dbReference>
<dbReference type="Gene3D" id="1.10.10.10">
    <property type="entry name" value="Winged helix-like DNA-binding domain superfamily/Winged helix DNA-binding domain"/>
    <property type="match status" value="1"/>
</dbReference>
<dbReference type="Pfam" id="PF02481">
    <property type="entry name" value="DNA_processg_A"/>
    <property type="match status" value="1"/>
</dbReference>
<comment type="caution">
    <text evidence="4">The sequence shown here is derived from an EMBL/GenBank/DDBJ whole genome shotgun (WGS) entry which is preliminary data.</text>
</comment>
<name>A0A2M7AXM9_9BACT</name>
<dbReference type="AlphaFoldDB" id="A0A2M7AXM9"/>
<dbReference type="InterPro" id="IPR057666">
    <property type="entry name" value="DrpA_SLOG"/>
</dbReference>
<dbReference type="InterPro" id="IPR003488">
    <property type="entry name" value="DprA"/>
</dbReference>
<dbReference type="InterPro" id="IPR041614">
    <property type="entry name" value="DprA_WH"/>
</dbReference>
<proteinExistence type="inferred from homology"/>
<dbReference type="PANTHER" id="PTHR43022:SF1">
    <property type="entry name" value="PROTEIN SMF"/>
    <property type="match status" value="1"/>
</dbReference>
<feature type="domain" description="Smf/DprA SLOG" evidence="2">
    <location>
        <begin position="85"/>
        <end position="295"/>
    </location>
</feature>
<accession>A0A2M7AXM9</accession>
<protein>
    <submittedName>
        <fullName evidence="4">DNA-protecting protein DprA</fullName>
    </submittedName>
</protein>
<organism evidence="4 5">
    <name type="scientific">Candidatus Portnoybacteria bacterium CG06_land_8_20_14_3_00_39_12</name>
    <dbReference type="NCBI Taxonomy" id="1974809"/>
    <lineage>
        <taxon>Bacteria</taxon>
        <taxon>Candidatus Portnoyibacteriota</taxon>
    </lineage>
</organism>
<dbReference type="NCBIfam" id="TIGR00732">
    <property type="entry name" value="dprA"/>
    <property type="match status" value="1"/>
</dbReference>
<evidence type="ECO:0000259" key="3">
    <source>
        <dbReference type="Pfam" id="PF17782"/>
    </source>
</evidence>
<gene>
    <name evidence="4" type="primary">dprA</name>
    <name evidence="4" type="ORF">COS76_01040</name>
</gene>
<dbReference type="Proteomes" id="UP000228775">
    <property type="component" value="Unassembled WGS sequence"/>
</dbReference>
<evidence type="ECO:0000256" key="1">
    <source>
        <dbReference type="ARBA" id="ARBA00006525"/>
    </source>
</evidence>
<dbReference type="PANTHER" id="PTHR43022">
    <property type="entry name" value="PROTEIN SMF"/>
    <property type="match status" value="1"/>
</dbReference>
<comment type="similarity">
    <text evidence="1">Belongs to the DprA/Smf family.</text>
</comment>
<sequence>MASEEAKYFNAFNQIQEVGARTFKKLLAGFGSMESAWAGIAGARNTESLRALGIKPPVMEKIIQQSVGINPDAEMERVQKLGLNILTINDEIYPKRLKEIYDPPGILYYYGKLSPADDLSIAVVGTRRLSYYGKQVTPRLAYDLARAGLTIISGMAKGIDTLAHKSALEANGRTLAVIGSGLDEKSIYPRENLRLVKEISRHGAVMSEYPIGVAGLPQHFPARNRIVAGMCLGVLVIEAPEKSGALLTVQHALAQNRDVFAVPGSIFDQNSQGPNNLIKMGAKLVTSAQDILDELQLGVVAEKSQARCVLADTKEEARVLEFLSHQPLHIDKLAKLTKLDTPVLSSCLVLMEMKGKVKDLGGMNYVIYK</sequence>
<evidence type="ECO:0000313" key="5">
    <source>
        <dbReference type="Proteomes" id="UP000228775"/>
    </source>
</evidence>
<dbReference type="Gene3D" id="3.40.50.450">
    <property type="match status" value="1"/>
</dbReference>
<evidence type="ECO:0000259" key="2">
    <source>
        <dbReference type="Pfam" id="PF02481"/>
    </source>
</evidence>
<dbReference type="GO" id="GO:0009294">
    <property type="term" value="P:DNA-mediated transformation"/>
    <property type="evidence" value="ECO:0007669"/>
    <property type="project" value="InterPro"/>
</dbReference>